<dbReference type="SUPFAM" id="SSF100910">
    <property type="entry name" value="Chemosensory protein Csp2"/>
    <property type="match status" value="1"/>
</dbReference>
<feature type="compositionally biased region" description="Low complexity" evidence="1">
    <location>
        <begin position="88"/>
        <end position="100"/>
    </location>
</feature>
<dbReference type="EMBL" id="JAPWTK010000009">
    <property type="protein sequence ID" value="KAJ8960205.1"/>
    <property type="molecule type" value="Genomic_DNA"/>
</dbReference>
<dbReference type="Pfam" id="PF03392">
    <property type="entry name" value="OS-D"/>
    <property type="match status" value="1"/>
</dbReference>
<evidence type="ECO:0000256" key="2">
    <source>
        <dbReference type="SAM" id="Phobius"/>
    </source>
</evidence>
<keyword evidence="4" id="KW-1185">Reference proteome</keyword>
<name>A0AAV8Z7M7_9CUCU</name>
<comment type="caution">
    <text evidence="3">The sequence shown here is derived from an EMBL/GenBank/DDBJ whole genome shotgun (WGS) entry which is preliminary data.</text>
</comment>
<accession>A0AAV8Z7M7</accession>
<gene>
    <name evidence="3" type="ORF">NQ318_003929</name>
</gene>
<dbReference type="PANTHER" id="PTHR11257:SF9">
    <property type="entry name" value="CHEMOSENSORY PROTEIN 13"/>
    <property type="match status" value="1"/>
</dbReference>
<dbReference type="InterPro" id="IPR005055">
    <property type="entry name" value="A10/PebIII"/>
</dbReference>
<reference evidence="3" key="1">
    <citation type="journal article" date="2023" name="Insect Mol. Biol.">
        <title>Genome sequencing provides insights into the evolution of gene families encoding plant cell wall-degrading enzymes in longhorned beetles.</title>
        <authorList>
            <person name="Shin N.R."/>
            <person name="Okamura Y."/>
            <person name="Kirsch R."/>
            <person name="Pauchet Y."/>
        </authorList>
    </citation>
    <scope>NUCLEOTIDE SEQUENCE</scope>
    <source>
        <strain evidence="3">AMC_N1</strain>
    </source>
</reference>
<evidence type="ECO:0000313" key="3">
    <source>
        <dbReference type="EMBL" id="KAJ8960205.1"/>
    </source>
</evidence>
<evidence type="ECO:0000256" key="1">
    <source>
        <dbReference type="SAM" id="MobiDB-lite"/>
    </source>
</evidence>
<dbReference type="AlphaFoldDB" id="A0AAV8Z7M7"/>
<feature type="region of interest" description="Disordered" evidence="1">
    <location>
        <begin position="56"/>
        <end position="114"/>
    </location>
</feature>
<feature type="transmembrane region" description="Helical" evidence="2">
    <location>
        <begin position="124"/>
        <end position="145"/>
    </location>
</feature>
<evidence type="ECO:0000313" key="4">
    <source>
        <dbReference type="Proteomes" id="UP001162162"/>
    </source>
</evidence>
<dbReference type="Proteomes" id="UP001162162">
    <property type="component" value="Unassembled WGS sequence"/>
</dbReference>
<proteinExistence type="predicted"/>
<organism evidence="3 4">
    <name type="scientific">Aromia moschata</name>
    <dbReference type="NCBI Taxonomy" id="1265417"/>
    <lineage>
        <taxon>Eukaryota</taxon>
        <taxon>Metazoa</taxon>
        <taxon>Ecdysozoa</taxon>
        <taxon>Arthropoda</taxon>
        <taxon>Hexapoda</taxon>
        <taxon>Insecta</taxon>
        <taxon>Pterygota</taxon>
        <taxon>Neoptera</taxon>
        <taxon>Endopterygota</taxon>
        <taxon>Coleoptera</taxon>
        <taxon>Polyphaga</taxon>
        <taxon>Cucujiformia</taxon>
        <taxon>Chrysomeloidea</taxon>
        <taxon>Cerambycidae</taxon>
        <taxon>Cerambycinae</taxon>
        <taxon>Callichromatini</taxon>
        <taxon>Aromia</taxon>
    </lineage>
</organism>
<dbReference type="PANTHER" id="PTHR11257">
    <property type="entry name" value="CHEMOSENSORY PROTEIN-RELATED"/>
    <property type="match status" value="1"/>
</dbReference>
<keyword evidence="2" id="KW-0812">Transmembrane</keyword>
<keyword evidence="2" id="KW-0472">Membrane</keyword>
<sequence length="209" mass="23041">MPYEVLSTLAKTTSLQSVAYISAARSRRKTSDPPFDSPIKDASILVRHGVFRVDGGPRLRRSTRSGAFPRPSLHGRLPLPKNHPVPWPSSRSRVSSSRSPDAAGITGVKPQPTLNSHRLRVPRLTFSLSMAFLIPVVIGTVLGLADGASVEYYKSKYDQIDVDAILNNRRMVNYYAACMLSRGPCPPEGMEFKRFGKCATTQGRHYTTP</sequence>
<dbReference type="Gene3D" id="1.10.2080.10">
    <property type="entry name" value="Insect odorant-binding protein A10/Ejaculatory bulb-specific protein 3"/>
    <property type="match status" value="1"/>
</dbReference>
<protein>
    <submittedName>
        <fullName evidence="3">Uncharacterized protein</fullName>
    </submittedName>
</protein>
<keyword evidence="2" id="KW-1133">Transmembrane helix</keyword>
<dbReference type="InterPro" id="IPR036682">
    <property type="entry name" value="OS_D_A10/PebIII_sf"/>
</dbReference>